<dbReference type="Gene3D" id="2.60.120.260">
    <property type="entry name" value="Galactose-binding domain-like"/>
    <property type="match status" value="2"/>
</dbReference>
<evidence type="ECO:0000313" key="1">
    <source>
        <dbReference type="EMBL" id="MBB5351981.1"/>
    </source>
</evidence>
<dbReference type="Proteomes" id="UP000557717">
    <property type="component" value="Unassembled WGS sequence"/>
</dbReference>
<dbReference type="RefSeq" id="WP_184018644.1">
    <property type="nucleotide sequence ID" value="NZ_JACHFD010000010.1"/>
</dbReference>
<organism evidence="1 2">
    <name type="scientific">Haloferula luteola</name>
    <dbReference type="NCBI Taxonomy" id="595692"/>
    <lineage>
        <taxon>Bacteria</taxon>
        <taxon>Pseudomonadati</taxon>
        <taxon>Verrucomicrobiota</taxon>
        <taxon>Verrucomicrobiia</taxon>
        <taxon>Verrucomicrobiales</taxon>
        <taxon>Verrucomicrobiaceae</taxon>
        <taxon>Haloferula</taxon>
    </lineage>
</organism>
<dbReference type="InterPro" id="IPR051136">
    <property type="entry name" value="Intracellular_Lectin-GPT"/>
</dbReference>
<name>A0A840VGS4_9BACT</name>
<keyword evidence="2" id="KW-1185">Reference proteome</keyword>
<comment type="caution">
    <text evidence="1">The sequence shown here is derived from an EMBL/GenBank/DDBJ whole genome shotgun (WGS) entry which is preliminary data.</text>
</comment>
<evidence type="ECO:0008006" key="3">
    <source>
        <dbReference type="Google" id="ProtNLM"/>
    </source>
</evidence>
<dbReference type="Gene3D" id="2.60.120.200">
    <property type="match status" value="1"/>
</dbReference>
<proteinExistence type="predicted"/>
<dbReference type="EMBL" id="JACHFD010000010">
    <property type="protein sequence ID" value="MBB5351981.1"/>
    <property type="molecule type" value="Genomic_DNA"/>
</dbReference>
<dbReference type="SUPFAM" id="SSF49785">
    <property type="entry name" value="Galactose-binding domain-like"/>
    <property type="match status" value="2"/>
</dbReference>
<gene>
    <name evidence="1" type="ORF">HNR46_002222</name>
</gene>
<dbReference type="PANTHER" id="PTHR12223">
    <property type="entry name" value="VESICULAR MANNOSE-BINDING LECTIN"/>
    <property type="match status" value="1"/>
</dbReference>
<protein>
    <recommendedName>
        <fullName evidence="3">F5/8 type C domain-containing protein</fullName>
    </recommendedName>
</protein>
<accession>A0A840VGS4</accession>
<sequence length="803" mass="87179">MKLWTRCRIVSIAGLLFLGLFSSAVSAITVEYQYYRFKPMKLRSSTAEVQLSEFQFYHDGVLVTGATVTDEGGSTPDNEGPEKAFDGSVDTKWLNRTFSAAGLIFNFGSPTAIDHYNYITGNDFTSRDPISWTLEGSEDGLDWVPLHAVLDYPVTTSRKVAASESDFELPEEVTPVVAVFELFDLLQPPFFENGTSLELYYEVLFAQEVTLTDDAGSPPIEFLDPESDIPVVHPPDNRITTYTLTAISGGVSTQASFQVRTSARTPQSYRYVRFVPIQVRDGGSIVQLSEFQFLSEGLKVMVESATNPGGSNPDNDDEGAASLVDDDETTKWYSANQSPVIFDFGAIKTFDGYDFSTANDYTGRDPVRWALEGSVDGEVWTLIENAAEMDFPVTTSRSVPIGEIPVAGVESRPVVVLETLTPFIVEGESLWISYSTIGATRISMSSVGELAESAGSIQVSPLETTSYQLTATGPTGVVGTAELEVEVFHPSGVIDYPDFAESSEMSLVGAGQILNDFGVFQQSPDAMRLRLTGLVTNQTGSAWSMSKVPLANGFETIFDAQLAFPVYVNGADGLAFTIQNQDEKFVAAPSLGLLFPDKSVSIVLDSYDDVDGETQANLEVFVGSTQVAIYNLDRDGLNLAKGYKGIYLVTQPTDDPYRMRILYEPGALSIYVDEVLVADRLPIDLTAAGAVDEQGRGFVGFSAKTRHIVAYHDVVNWVLTPSESTPSSELAILGQTFDLGAVPPLATLVVSTVEGVRYQVMESLDLQEWIPAGEPFTATGAVSTVEVGIGVSDRLFLRVEEVE</sequence>
<dbReference type="InterPro" id="IPR013320">
    <property type="entry name" value="ConA-like_dom_sf"/>
</dbReference>
<reference evidence="1 2" key="1">
    <citation type="submission" date="2020-08" db="EMBL/GenBank/DDBJ databases">
        <title>Genomic Encyclopedia of Type Strains, Phase IV (KMG-IV): sequencing the most valuable type-strain genomes for metagenomic binning, comparative biology and taxonomic classification.</title>
        <authorList>
            <person name="Goeker M."/>
        </authorList>
    </citation>
    <scope>NUCLEOTIDE SEQUENCE [LARGE SCALE GENOMIC DNA]</scope>
    <source>
        <strain evidence="1 2">YC6886</strain>
    </source>
</reference>
<dbReference type="InterPro" id="IPR008979">
    <property type="entry name" value="Galactose-bd-like_sf"/>
</dbReference>
<dbReference type="SUPFAM" id="SSF49899">
    <property type="entry name" value="Concanavalin A-like lectins/glucanases"/>
    <property type="match status" value="1"/>
</dbReference>
<dbReference type="AlphaFoldDB" id="A0A840VGS4"/>
<evidence type="ECO:0000313" key="2">
    <source>
        <dbReference type="Proteomes" id="UP000557717"/>
    </source>
</evidence>